<name>A0A090F444_MESPL</name>
<evidence type="ECO:0000313" key="1">
    <source>
        <dbReference type="EMBL" id="CDX38518.1"/>
    </source>
</evidence>
<accession>A0A090F444</accession>
<evidence type="ECO:0000313" key="2">
    <source>
        <dbReference type="Proteomes" id="UP000046373"/>
    </source>
</evidence>
<dbReference type="Proteomes" id="UP000046373">
    <property type="component" value="Unassembled WGS sequence"/>
</dbReference>
<sequence length="74" mass="7970">MPFTLLDFGTNCMIGLFPESRTWYFRGIGLSFLRTAASGTGTTAIYFDCPPPGLTFGRGKSSGTAKSINGRPTR</sequence>
<organism evidence="1 2">
    <name type="scientific">Mesorhizobium plurifarium</name>
    <dbReference type="NCBI Taxonomy" id="69974"/>
    <lineage>
        <taxon>Bacteria</taxon>
        <taxon>Pseudomonadati</taxon>
        <taxon>Pseudomonadota</taxon>
        <taxon>Alphaproteobacteria</taxon>
        <taxon>Hyphomicrobiales</taxon>
        <taxon>Phyllobacteriaceae</taxon>
        <taxon>Mesorhizobium</taxon>
    </lineage>
</organism>
<gene>
    <name evidence="1" type="ORF">MPLDJ20_230103</name>
</gene>
<reference evidence="1 2" key="1">
    <citation type="submission" date="2014-08" db="EMBL/GenBank/DDBJ databases">
        <authorList>
            <person name="Moulin Lionel"/>
        </authorList>
    </citation>
    <scope>NUCLEOTIDE SEQUENCE [LARGE SCALE GENOMIC DNA]</scope>
</reference>
<proteinExistence type="predicted"/>
<dbReference type="EMBL" id="CCNB01000016">
    <property type="protein sequence ID" value="CDX38518.1"/>
    <property type="molecule type" value="Genomic_DNA"/>
</dbReference>
<dbReference type="AlphaFoldDB" id="A0A090F444"/>
<protein>
    <submittedName>
        <fullName evidence="1">Uncharacterized protein</fullName>
    </submittedName>
</protein>